<evidence type="ECO:0000313" key="1">
    <source>
        <dbReference type="EMBL" id="QRD01516.1"/>
    </source>
</evidence>
<organism evidence="1 2">
    <name type="scientific">Phaeosphaeria nodorum (strain SN15 / ATCC MYA-4574 / FGSC 10173)</name>
    <name type="common">Glume blotch fungus</name>
    <name type="synonym">Parastagonospora nodorum</name>
    <dbReference type="NCBI Taxonomy" id="321614"/>
    <lineage>
        <taxon>Eukaryota</taxon>
        <taxon>Fungi</taxon>
        <taxon>Dikarya</taxon>
        <taxon>Ascomycota</taxon>
        <taxon>Pezizomycotina</taxon>
        <taxon>Dothideomycetes</taxon>
        <taxon>Pleosporomycetidae</taxon>
        <taxon>Pleosporales</taxon>
        <taxon>Pleosporineae</taxon>
        <taxon>Phaeosphaeriaceae</taxon>
        <taxon>Parastagonospora</taxon>
    </lineage>
</organism>
<proteinExistence type="predicted"/>
<sequence>MIRTISAKLLQLFLFAGTLIITPEHFIIQRMVLFKSMVATVALWSLYPFVRHSRAAFVENLVLRPPVDTHNTAERQ</sequence>
<name>A0A7U2FA32_PHANO</name>
<accession>A0A7U2FA32</accession>
<dbReference type="VEuPathDB" id="FungiDB:JI435_416870"/>
<protein>
    <submittedName>
        <fullName evidence="1">Uncharacterized protein</fullName>
    </submittedName>
</protein>
<dbReference type="AlphaFoldDB" id="A0A7U2FA32"/>
<evidence type="ECO:0000313" key="2">
    <source>
        <dbReference type="Proteomes" id="UP000663193"/>
    </source>
</evidence>
<keyword evidence="2" id="KW-1185">Reference proteome</keyword>
<dbReference type="EMBL" id="CP069034">
    <property type="protein sequence ID" value="QRD01516.1"/>
    <property type="molecule type" value="Genomic_DNA"/>
</dbReference>
<gene>
    <name evidence="1" type="ORF">JI435_416870</name>
</gene>
<reference evidence="2" key="1">
    <citation type="journal article" date="2021" name="BMC Genomics">
        <title>Chromosome-level genome assembly and manually-curated proteome of model necrotroph Parastagonospora nodorum Sn15 reveals a genome-wide trove of candidate effector homologs, and redundancy of virulence-related functions within an accessory chromosome.</title>
        <authorList>
            <person name="Bertazzoni S."/>
            <person name="Jones D.A.B."/>
            <person name="Phan H.T."/>
            <person name="Tan K.-C."/>
            <person name="Hane J.K."/>
        </authorList>
    </citation>
    <scope>NUCLEOTIDE SEQUENCE [LARGE SCALE GENOMIC DNA]</scope>
    <source>
        <strain evidence="2">SN15 / ATCC MYA-4574 / FGSC 10173)</strain>
    </source>
</reference>
<dbReference type="Proteomes" id="UP000663193">
    <property type="component" value="Chromosome 12"/>
</dbReference>